<dbReference type="KEGG" id="mgel:G5B37_05125"/>
<dbReference type="PROSITE" id="PS51257">
    <property type="entry name" value="PROKAR_LIPOPROTEIN"/>
    <property type="match status" value="1"/>
</dbReference>
<proteinExistence type="predicted"/>
<evidence type="ECO:0000313" key="1">
    <source>
        <dbReference type="EMBL" id="QIE58964.1"/>
    </source>
</evidence>
<keyword evidence="2" id="KW-1185">Reference proteome</keyword>
<gene>
    <name evidence="1" type="ORF">G5B37_05125</name>
</gene>
<accession>A0A6G6GKB7</accession>
<evidence type="ECO:0000313" key="2">
    <source>
        <dbReference type="Proteomes" id="UP000505306"/>
    </source>
</evidence>
<dbReference type="EMBL" id="CP049057">
    <property type="protein sequence ID" value="QIE58964.1"/>
    <property type="molecule type" value="Genomic_DNA"/>
</dbReference>
<dbReference type="RefSeq" id="WP_164678995.1">
    <property type="nucleotide sequence ID" value="NZ_CP049057.1"/>
</dbReference>
<dbReference type="AlphaFoldDB" id="A0A6G6GKB7"/>
<sequence length="303" mass="34589">MKFYQITLLLCGFVLVSCTNSEGNLIPNSENSQLNKSAEAPQRQLSEAFKAYWYAGDAEITSYALSQERYGELRDGTAVTIFVTEDFLPEAQVKADRASSSNIPVLKLNKTKNYVTGIYPYTVMSSTFTPAAAKSAALKISHATQEWCGHVYVQLNNRDQFEIIQHSYFEGEADASKTLEKTWLENDVWNLIRLKPEELPTGNLTMLPSFEFFRMHHKDIEAHNVSAKRTTTDSLVAYELNYPALKRNLKIYYNKDFPHTIERWEESYADGLVTTATKMKRIKTAYWGQNSTTFEHLRDSLGL</sequence>
<organism evidence="1 2">
    <name type="scientific">Rasiella rasia</name>
    <dbReference type="NCBI Taxonomy" id="2744027"/>
    <lineage>
        <taxon>Bacteria</taxon>
        <taxon>Pseudomonadati</taxon>
        <taxon>Bacteroidota</taxon>
        <taxon>Flavobacteriia</taxon>
        <taxon>Flavobacteriales</taxon>
        <taxon>Flavobacteriaceae</taxon>
        <taxon>Rasiella</taxon>
    </lineage>
</organism>
<name>A0A6G6GKB7_9FLAO</name>
<reference evidence="1 2" key="1">
    <citation type="submission" date="2020-02" db="EMBL/GenBank/DDBJ databases">
        <title>Complete genome sequence of Flavobacteriaceae bacterium.</title>
        <authorList>
            <person name="Kim S.-J."/>
            <person name="Kim Y.-S."/>
            <person name="Kim K.-H."/>
        </authorList>
    </citation>
    <scope>NUCLEOTIDE SEQUENCE [LARGE SCALE GENOMIC DNA]</scope>
    <source>
        <strain evidence="1 2">RR4-40</strain>
    </source>
</reference>
<protein>
    <submittedName>
        <fullName evidence="1">Septum formation inhibitor Maf</fullName>
    </submittedName>
</protein>
<dbReference type="Proteomes" id="UP000505306">
    <property type="component" value="Chromosome"/>
</dbReference>